<accession>W9DRE1</accession>
<proteinExistence type="predicted"/>
<evidence type="ECO:0000313" key="3">
    <source>
        <dbReference type="Proteomes" id="UP000019483"/>
    </source>
</evidence>
<comment type="caution">
    <text evidence="2">The sequence shown here is derived from an EMBL/GenBank/DDBJ whole genome shotgun (WGS) entry which is preliminary data.</text>
</comment>
<reference evidence="2 3" key="1">
    <citation type="submission" date="2013-08" db="EMBL/GenBank/DDBJ databases">
        <authorList>
            <consortium name="DOE Joint Genome Institute"/>
            <person name="Eisen J."/>
            <person name="Huntemann M."/>
            <person name="Han J."/>
            <person name="Chen A."/>
            <person name="Kyrpides N."/>
            <person name="Mavromatis K."/>
            <person name="Markowitz V."/>
            <person name="Palaniappan K."/>
            <person name="Ivanova N."/>
            <person name="Schaumberg A."/>
            <person name="Pati A."/>
            <person name="Liolios K."/>
            <person name="Nordberg H.P."/>
            <person name="Cantor M.N."/>
            <person name="Hua S.X."/>
            <person name="Woyke T."/>
        </authorList>
    </citation>
    <scope>NUCLEOTIDE SEQUENCE [LARGE SCALE GENOMIC DNA]</scope>
    <source>
        <strain evidence="2 3">DSM 2278</strain>
    </source>
</reference>
<dbReference type="AlphaFoldDB" id="W9DRE1"/>
<dbReference type="EMBL" id="AZAJ01000001">
    <property type="protein sequence ID" value="ETA68283.1"/>
    <property type="molecule type" value="Genomic_DNA"/>
</dbReference>
<evidence type="ECO:0000256" key="1">
    <source>
        <dbReference type="SAM" id="Phobius"/>
    </source>
</evidence>
<keyword evidence="3" id="KW-1185">Reference proteome</keyword>
<evidence type="ECO:0000313" key="2">
    <source>
        <dbReference type="EMBL" id="ETA68283.1"/>
    </source>
</evidence>
<protein>
    <submittedName>
        <fullName evidence="2">Uncharacterized protein</fullName>
    </submittedName>
</protein>
<gene>
    <name evidence="2" type="ORF">MettiDRAFT_1741</name>
</gene>
<dbReference type="STRING" id="1090322.MettiDRAFT_1741"/>
<keyword evidence="1" id="KW-0812">Transmembrane</keyword>
<feature type="transmembrane region" description="Helical" evidence="1">
    <location>
        <begin position="21"/>
        <end position="40"/>
    </location>
</feature>
<keyword evidence="1" id="KW-0472">Membrane</keyword>
<dbReference type="Proteomes" id="UP000019483">
    <property type="component" value="Unassembled WGS sequence"/>
</dbReference>
<sequence length="296" mass="32279">MENVIALRCNRKITSDDNAQLLLVAGFAVGVGIVVLTIMLNNVIYASNIASEASIDTSRYDIANAAQMTTETYEDAYKYATINGSFNNADFENYLESYAALASKNFAMSGFTFKFENNSLNDAYFTQNGLPDGRDDWTIIKNINTTDNLVVEIPDLSLLGNSSDILVISVTNSSGLLWSLEMYNSSGTINITVSDHSSVIGTYTASSHINVTGDKIDFATPASFNFNSLTDGGDYSINIRNGSSAVGYCRFAGNQTSGDPYVFARYWIANPTIEMTSSEMRIIRRMPVSLPGRNIS</sequence>
<name>W9DRE1_METTI</name>
<keyword evidence="1" id="KW-1133">Transmembrane helix</keyword>
<organism evidence="2 3">
    <name type="scientific">Methanolobus tindarius DSM 2278</name>
    <dbReference type="NCBI Taxonomy" id="1090322"/>
    <lineage>
        <taxon>Archaea</taxon>
        <taxon>Methanobacteriati</taxon>
        <taxon>Methanobacteriota</taxon>
        <taxon>Stenosarchaea group</taxon>
        <taxon>Methanomicrobia</taxon>
        <taxon>Methanosarcinales</taxon>
        <taxon>Methanosarcinaceae</taxon>
        <taxon>Methanolobus</taxon>
    </lineage>
</organism>